<name>A0A8S1V9L2_PAROT</name>
<reference evidence="1" key="1">
    <citation type="submission" date="2021-01" db="EMBL/GenBank/DDBJ databases">
        <authorList>
            <consortium name="Genoscope - CEA"/>
            <person name="William W."/>
        </authorList>
    </citation>
    <scope>NUCLEOTIDE SEQUENCE</scope>
</reference>
<evidence type="ECO:0000313" key="2">
    <source>
        <dbReference type="Proteomes" id="UP000683925"/>
    </source>
</evidence>
<evidence type="ECO:0000313" key="1">
    <source>
        <dbReference type="EMBL" id="CAD8173910.1"/>
    </source>
</evidence>
<proteinExistence type="predicted"/>
<dbReference type="Proteomes" id="UP000683925">
    <property type="component" value="Unassembled WGS sequence"/>
</dbReference>
<protein>
    <submittedName>
        <fullName evidence="1">Uncharacterized protein</fullName>
    </submittedName>
</protein>
<gene>
    <name evidence="1" type="ORF">POCTA_138.1.T0630008</name>
</gene>
<comment type="caution">
    <text evidence="1">The sequence shown here is derived from an EMBL/GenBank/DDBJ whole genome shotgun (WGS) entry which is preliminary data.</text>
</comment>
<dbReference type="AlphaFoldDB" id="A0A8S1V9L2"/>
<accession>A0A8S1V9L2</accession>
<sequence>MDDQSHQKFSLLKYTILQYWQKLKNILTLILIIKKRPFFA</sequence>
<organism evidence="1 2">
    <name type="scientific">Paramecium octaurelia</name>
    <dbReference type="NCBI Taxonomy" id="43137"/>
    <lineage>
        <taxon>Eukaryota</taxon>
        <taxon>Sar</taxon>
        <taxon>Alveolata</taxon>
        <taxon>Ciliophora</taxon>
        <taxon>Intramacronucleata</taxon>
        <taxon>Oligohymenophorea</taxon>
        <taxon>Peniculida</taxon>
        <taxon>Parameciidae</taxon>
        <taxon>Paramecium</taxon>
    </lineage>
</organism>
<dbReference type="EMBL" id="CAJJDP010000062">
    <property type="protein sequence ID" value="CAD8173910.1"/>
    <property type="molecule type" value="Genomic_DNA"/>
</dbReference>
<keyword evidence="2" id="KW-1185">Reference proteome</keyword>